<dbReference type="Proteomes" id="UP000594059">
    <property type="component" value="Chromosome"/>
</dbReference>
<dbReference type="PROSITE" id="PS51257">
    <property type="entry name" value="PROKAR_LIPOPROTEIN"/>
    <property type="match status" value="1"/>
</dbReference>
<evidence type="ECO:0000313" key="2">
    <source>
        <dbReference type="EMBL" id="QOW20373.1"/>
    </source>
</evidence>
<evidence type="ECO:0000313" key="3">
    <source>
        <dbReference type="Proteomes" id="UP000594059"/>
    </source>
</evidence>
<dbReference type="AlphaFoldDB" id="A0A7S6ZSY8"/>
<organism evidence="2 3">
    <name type="scientific">Novilysobacter ciconiae</name>
    <dbReference type="NCBI Taxonomy" id="2781022"/>
    <lineage>
        <taxon>Bacteria</taxon>
        <taxon>Pseudomonadati</taxon>
        <taxon>Pseudomonadota</taxon>
        <taxon>Gammaproteobacteria</taxon>
        <taxon>Lysobacterales</taxon>
        <taxon>Lysobacteraceae</taxon>
        <taxon>Novilysobacter</taxon>
    </lineage>
</organism>
<proteinExistence type="predicted"/>
<name>A0A7S6ZSY8_9GAMM</name>
<keyword evidence="1" id="KW-0732">Signal</keyword>
<dbReference type="EMBL" id="CP063656">
    <property type="protein sequence ID" value="QOW20373.1"/>
    <property type="molecule type" value="Genomic_DNA"/>
</dbReference>
<reference evidence="2 3" key="1">
    <citation type="submission" date="2020-10" db="EMBL/GenBank/DDBJ databases">
        <title>complete genome sequencing of Lysobacter sp. H21R20.</title>
        <authorList>
            <person name="Bae J.-W."/>
            <person name="Lee S.-Y."/>
        </authorList>
    </citation>
    <scope>NUCLEOTIDE SEQUENCE [LARGE SCALE GENOMIC DNA]</scope>
    <source>
        <strain evidence="2 3">H21R20</strain>
    </source>
</reference>
<evidence type="ECO:0000256" key="1">
    <source>
        <dbReference type="SAM" id="SignalP"/>
    </source>
</evidence>
<protein>
    <submittedName>
        <fullName evidence="2">Uncharacterized protein</fullName>
    </submittedName>
</protein>
<accession>A0A7S6ZSY8</accession>
<sequence>MNTTARLMLAALLSLPLLAACDKAPTETTEDAAVALAPLSAPTTNDDNEWGSYLSAVVTRNMGDVTSSPYLYYLPSSDSEGFEGAHERLREEIENAMQRGIVEGNLVAFGSPESAMMADIIVGAFQKVGPGSMKGVRLLFIGAPADSERVQQAVTPAGVEYVFVEAK</sequence>
<gene>
    <name evidence="2" type="ORF">INQ41_04960</name>
</gene>
<dbReference type="RefSeq" id="WP_193986722.1">
    <property type="nucleotide sequence ID" value="NZ_CP063656.1"/>
</dbReference>
<keyword evidence="3" id="KW-1185">Reference proteome</keyword>
<feature type="chain" id="PRO_5032692964" evidence="1">
    <location>
        <begin position="20"/>
        <end position="167"/>
    </location>
</feature>
<dbReference type="KEGG" id="lcic:INQ41_04960"/>
<feature type="signal peptide" evidence="1">
    <location>
        <begin position="1"/>
        <end position="19"/>
    </location>
</feature>